<gene>
    <name evidence="11" type="primary">fliR</name>
    <name evidence="11" type="ORF">M3P05_09330</name>
</gene>
<dbReference type="InterPro" id="IPR002010">
    <property type="entry name" value="T3SS_IM_R"/>
</dbReference>
<keyword evidence="11" id="KW-0282">Flagellum</keyword>
<evidence type="ECO:0000256" key="7">
    <source>
        <dbReference type="ARBA" id="ARBA00023136"/>
    </source>
</evidence>
<protein>
    <recommendedName>
        <fullName evidence="3 9">Flagellar biosynthetic protein FliR</fullName>
    </recommendedName>
</protein>
<dbReference type="Proteomes" id="UP001203338">
    <property type="component" value="Unassembled WGS sequence"/>
</dbReference>
<dbReference type="PRINTS" id="PR00953">
    <property type="entry name" value="TYPE3IMRPROT"/>
</dbReference>
<dbReference type="Pfam" id="PF01311">
    <property type="entry name" value="Bac_export_1"/>
    <property type="match status" value="1"/>
</dbReference>
<evidence type="ECO:0000256" key="9">
    <source>
        <dbReference type="NCBIfam" id="TIGR01400"/>
    </source>
</evidence>
<keyword evidence="11" id="KW-0969">Cilium</keyword>
<evidence type="ECO:0000256" key="5">
    <source>
        <dbReference type="ARBA" id="ARBA00022692"/>
    </source>
</evidence>
<feature type="transmembrane region" description="Helical" evidence="10">
    <location>
        <begin position="217"/>
        <end position="237"/>
    </location>
</feature>
<evidence type="ECO:0000256" key="4">
    <source>
        <dbReference type="ARBA" id="ARBA00022475"/>
    </source>
</evidence>
<comment type="caution">
    <text evidence="11">The sequence shown here is derived from an EMBL/GenBank/DDBJ whole genome shotgun (WGS) entry which is preliminary data.</text>
</comment>
<evidence type="ECO:0000313" key="12">
    <source>
        <dbReference type="Proteomes" id="UP001203338"/>
    </source>
</evidence>
<evidence type="ECO:0000256" key="3">
    <source>
        <dbReference type="ARBA" id="ARBA00021717"/>
    </source>
</evidence>
<keyword evidence="11" id="KW-0966">Cell projection</keyword>
<dbReference type="PANTHER" id="PTHR30065:SF8">
    <property type="entry name" value="FLAGELLAR BIOSYNTHETIC PROTEIN FLIR"/>
    <property type="match status" value="1"/>
</dbReference>
<evidence type="ECO:0000256" key="10">
    <source>
        <dbReference type="RuleBase" id="RU362071"/>
    </source>
</evidence>
<dbReference type="NCBIfam" id="TIGR01400">
    <property type="entry name" value="fliR"/>
    <property type="match status" value="1"/>
</dbReference>
<feature type="transmembrane region" description="Helical" evidence="10">
    <location>
        <begin position="20"/>
        <end position="39"/>
    </location>
</feature>
<evidence type="ECO:0000313" key="11">
    <source>
        <dbReference type="EMBL" id="MCL6270134.1"/>
    </source>
</evidence>
<keyword evidence="5 10" id="KW-0812">Transmembrane</keyword>
<feature type="transmembrane region" description="Helical" evidence="10">
    <location>
        <begin position="179"/>
        <end position="205"/>
    </location>
</feature>
<proteinExistence type="inferred from homology"/>
<organism evidence="11 12">
    <name type="scientific">Parendozoicomonas callyspongiae</name>
    <dbReference type="NCBI Taxonomy" id="2942213"/>
    <lineage>
        <taxon>Bacteria</taxon>
        <taxon>Pseudomonadati</taxon>
        <taxon>Pseudomonadota</taxon>
        <taxon>Gammaproteobacteria</taxon>
        <taxon>Oceanospirillales</taxon>
        <taxon>Endozoicomonadaceae</taxon>
        <taxon>Parendozoicomonas</taxon>
    </lineage>
</organism>
<accession>A0ABT0PFI7</accession>
<keyword evidence="7 10" id="KW-0472">Membrane</keyword>
<sequence length="261" mass="28077">MLPLPFTLNTADLTALVGQWFWPMTRIAAAVWAMPMFGGSGLPKKARLALVLSLTFLIFPNVGNIPVTEPFSVQSLLITLQQVGIGLAFGFILKLWLTVFTMGGQIMSMQMGLAMAVMNDPVNGAGTAVLGKWIQTLAMLAFLAMDGHLVVFAVLLDSFTTLPIGIGFPNDFWMDLVKLGSWLFASSLLVALPVVISMLLVNLAFGVMNRAAPQLNIIALGFPMTMMFGMATVYLAMTSLPGMLVNLTTEGLIYLRLLVGG</sequence>
<reference evidence="11 12" key="1">
    <citation type="submission" date="2022-05" db="EMBL/GenBank/DDBJ databases">
        <authorList>
            <person name="Park J.-S."/>
        </authorList>
    </citation>
    <scope>NUCLEOTIDE SEQUENCE [LARGE SCALE GENOMIC DNA]</scope>
    <source>
        <strain evidence="11 12">2012CJ34-2</strain>
    </source>
</reference>
<evidence type="ECO:0000256" key="8">
    <source>
        <dbReference type="ARBA" id="ARBA00023143"/>
    </source>
</evidence>
<keyword evidence="6 10" id="KW-1133">Transmembrane helix</keyword>
<name>A0ABT0PFI7_9GAMM</name>
<dbReference type="EMBL" id="JAMFLX010000010">
    <property type="protein sequence ID" value="MCL6270134.1"/>
    <property type="molecule type" value="Genomic_DNA"/>
</dbReference>
<evidence type="ECO:0000256" key="6">
    <source>
        <dbReference type="ARBA" id="ARBA00022989"/>
    </source>
</evidence>
<feature type="transmembrane region" description="Helical" evidence="10">
    <location>
        <begin position="83"/>
        <end position="103"/>
    </location>
</feature>
<evidence type="ECO:0000256" key="1">
    <source>
        <dbReference type="ARBA" id="ARBA00002578"/>
    </source>
</evidence>
<dbReference type="InterPro" id="IPR006303">
    <property type="entry name" value="FliR"/>
</dbReference>
<comment type="subcellular location">
    <subcellularLocation>
        <location evidence="10">Cell membrane</location>
        <topology evidence="10">Multi-pass membrane protein</topology>
    </subcellularLocation>
    <subcellularLocation>
        <location evidence="10">Bacterial flagellum basal body</location>
    </subcellularLocation>
</comment>
<dbReference type="PANTHER" id="PTHR30065">
    <property type="entry name" value="FLAGELLAR BIOSYNTHETIC PROTEIN FLIR"/>
    <property type="match status" value="1"/>
</dbReference>
<feature type="transmembrane region" description="Helical" evidence="10">
    <location>
        <begin position="46"/>
        <end position="63"/>
    </location>
</feature>
<comment type="similarity">
    <text evidence="2 10">Belongs to the FliR/MopE/SpaR family.</text>
</comment>
<keyword evidence="8 10" id="KW-0975">Bacterial flagellum</keyword>
<comment type="function">
    <text evidence="1 10">Role in flagellar biosynthesis.</text>
</comment>
<evidence type="ECO:0000256" key="2">
    <source>
        <dbReference type="ARBA" id="ARBA00009772"/>
    </source>
</evidence>
<dbReference type="RefSeq" id="WP_249699289.1">
    <property type="nucleotide sequence ID" value="NZ_JAMFLX010000010.1"/>
</dbReference>
<keyword evidence="12" id="KW-1185">Reference proteome</keyword>
<keyword evidence="4 10" id="KW-1003">Cell membrane</keyword>